<comment type="caution">
    <text evidence="10">The sequence shown here is derived from an EMBL/GenBank/DDBJ whole genome shotgun (WGS) entry which is preliminary data.</text>
</comment>
<evidence type="ECO:0000256" key="1">
    <source>
        <dbReference type="ARBA" id="ARBA00004651"/>
    </source>
</evidence>
<feature type="transmembrane region" description="Helical" evidence="9">
    <location>
        <begin position="223"/>
        <end position="244"/>
    </location>
</feature>
<gene>
    <name evidence="10" type="ORF">E2C06_26190</name>
</gene>
<dbReference type="PANTHER" id="PTHR11795">
    <property type="entry name" value="BRANCHED-CHAIN AMINO ACID TRANSPORT SYSTEM PERMEASE PROTEIN LIVH"/>
    <property type="match status" value="1"/>
</dbReference>
<evidence type="ECO:0000256" key="8">
    <source>
        <dbReference type="ARBA" id="ARBA00037998"/>
    </source>
</evidence>
<name>A0A4R5QAS4_9PROT</name>
<evidence type="ECO:0000313" key="10">
    <source>
        <dbReference type="EMBL" id="TDH59658.1"/>
    </source>
</evidence>
<dbReference type="GO" id="GO:0005886">
    <property type="term" value="C:plasma membrane"/>
    <property type="evidence" value="ECO:0007669"/>
    <property type="project" value="UniProtKB-SubCell"/>
</dbReference>
<keyword evidence="3" id="KW-1003">Cell membrane</keyword>
<sequence length="288" mass="29284">MDAILATGIQALTGIASLLLVSLGLAIVFGMMRVINLAHGEFLMLGAYSAILAVEAGVNLWVAMLVVAPVCVGLLGAVVERLVIRRLYGRMVDTMLATWGLSLALIGAVTMAFGNSVAGFSAPLGSVQIGAYSTSGYGLFLIGATVVLLLAVWMVLRFTPVGLIARGTMQNAGMAAALGVPTERVYALSFAAGAAVSGLAGALMAPFSGVVPTMGTAYIAKCFITVITGGAAMLAGTATAAGLLGSVNTIGTFAFTPVLGEVLMLGVAIVLLRLLPQGITGRFFRRAL</sequence>
<protein>
    <submittedName>
        <fullName evidence="10">Branched-chain amino acid ABC transporter permease</fullName>
    </submittedName>
</protein>
<comment type="subcellular location">
    <subcellularLocation>
        <location evidence="1">Cell membrane</location>
        <topology evidence="1">Multi-pass membrane protein</topology>
    </subcellularLocation>
</comment>
<organism evidence="10 11">
    <name type="scientific">Dankookia rubra</name>
    <dbReference type="NCBI Taxonomy" id="1442381"/>
    <lineage>
        <taxon>Bacteria</taxon>
        <taxon>Pseudomonadati</taxon>
        <taxon>Pseudomonadota</taxon>
        <taxon>Alphaproteobacteria</taxon>
        <taxon>Acetobacterales</taxon>
        <taxon>Roseomonadaceae</taxon>
        <taxon>Dankookia</taxon>
    </lineage>
</organism>
<feature type="transmembrane region" description="Helical" evidence="9">
    <location>
        <begin position="60"/>
        <end position="84"/>
    </location>
</feature>
<dbReference type="PANTHER" id="PTHR11795:SF447">
    <property type="entry name" value="ABC TRANSPORTER PERMEASE PROTEIN"/>
    <property type="match status" value="1"/>
</dbReference>
<dbReference type="RefSeq" id="WP_133291536.1">
    <property type="nucleotide sequence ID" value="NZ_SMSJ01000058.1"/>
</dbReference>
<evidence type="ECO:0000256" key="5">
    <source>
        <dbReference type="ARBA" id="ARBA00022970"/>
    </source>
</evidence>
<keyword evidence="11" id="KW-1185">Reference proteome</keyword>
<feature type="transmembrane region" description="Helical" evidence="9">
    <location>
        <begin position="6"/>
        <end position="27"/>
    </location>
</feature>
<keyword evidence="7 9" id="KW-0472">Membrane</keyword>
<dbReference type="Proteomes" id="UP000295096">
    <property type="component" value="Unassembled WGS sequence"/>
</dbReference>
<dbReference type="AlphaFoldDB" id="A0A4R5QAS4"/>
<evidence type="ECO:0000256" key="3">
    <source>
        <dbReference type="ARBA" id="ARBA00022475"/>
    </source>
</evidence>
<feature type="transmembrane region" description="Helical" evidence="9">
    <location>
        <begin position="186"/>
        <end position="211"/>
    </location>
</feature>
<evidence type="ECO:0000313" key="11">
    <source>
        <dbReference type="Proteomes" id="UP000295096"/>
    </source>
</evidence>
<dbReference type="CDD" id="cd06582">
    <property type="entry name" value="TM_PBP1_LivH_like"/>
    <property type="match status" value="1"/>
</dbReference>
<feature type="transmembrane region" description="Helical" evidence="9">
    <location>
        <begin position="250"/>
        <end position="275"/>
    </location>
</feature>
<dbReference type="Pfam" id="PF02653">
    <property type="entry name" value="BPD_transp_2"/>
    <property type="match status" value="1"/>
</dbReference>
<keyword evidence="5" id="KW-0029">Amino-acid transport</keyword>
<feature type="transmembrane region" description="Helical" evidence="9">
    <location>
        <begin position="96"/>
        <end position="117"/>
    </location>
</feature>
<accession>A0A4R5QAS4</accession>
<proteinExistence type="inferred from homology"/>
<dbReference type="GO" id="GO:0022857">
    <property type="term" value="F:transmembrane transporter activity"/>
    <property type="evidence" value="ECO:0007669"/>
    <property type="project" value="InterPro"/>
</dbReference>
<keyword evidence="2" id="KW-0813">Transport</keyword>
<feature type="transmembrane region" description="Helical" evidence="9">
    <location>
        <begin position="137"/>
        <end position="156"/>
    </location>
</feature>
<evidence type="ECO:0000256" key="2">
    <source>
        <dbReference type="ARBA" id="ARBA00022448"/>
    </source>
</evidence>
<keyword evidence="4 9" id="KW-0812">Transmembrane</keyword>
<dbReference type="EMBL" id="SMSJ01000058">
    <property type="protein sequence ID" value="TDH59658.1"/>
    <property type="molecule type" value="Genomic_DNA"/>
</dbReference>
<dbReference type="OrthoDB" id="9807115at2"/>
<dbReference type="GO" id="GO:0006865">
    <property type="term" value="P:amino acid transport"/>
    <property type="evidence" value="ECO:0007669"/>
    <property type="project" value="UniProtKB-KW"/>
</dbReference>
<reference evidence="10 11" key="1">
    <citation type="journal article" date="2016" name="J. Microbiol.">
        <title>Dankookia rubra gen. nov., sp. nov., an alphaproteobacterium isolated from sediment of a shallow stream.</title>
        <authorList>
            <person name="Kim W.H."/>
            <person name="Kim D.H."/>
            <person name="Kang K."/>
            <person name="Ahn T.Y."/>
        </authorList>
    </citation>
    <scope>NUCLEOTIDE SEQUENCE [LARGE SCALE GENOMIC DNA]</scope>
    <source>
        <strain evidence="10 11">JCM30602</strain>
    </source>
</reference>
<evidence type="ECO:0000256" key="4">
    <source>
        <dbReference type="ARBA" id="ARBA00022692"/>
    </source>
</evidence>
<evidence type="ECO:0000256" key="6">
    <source>
        <dbReference type="ARBA" id="ARBA00022989"/>
    </source>
</evidence>
<dbReference type="InterPro" id="IPR052157">
    <property type="entry name" value="BCAA_transport_permease"/>
</dbReference>
<keyword evidence="6 9" id="KW-1133">Transmembrane helix</keyword>
<comment type="similarity">
    <text evidence="8">Belongs to the binding-protein-dependent transport system permease family. LivHM subfamily.</text>
</comment>
<evidence type="ECO:0000256" key="9">
    <source>
        <dbReference type="SAM" id="Phobius"/>
    </source>
</evidence>
<evidence type="ECO:0000256" key="7">
    <source>
        <dbReference type="ARBA" id="ARBA00023136"/>
    </source>
</evidence>
<dbReference type="InterPro" id="IPR001851">
    <property type="entry name" value="ABC_transp_permease"/>
</dbReference>